<proteinExistence type="predicted"/>
<dbReference type="Proteomes" id="UP000004295">
    <property type="component" value="Unassembled WGS sequence"/>
</dbReference>
<dbReference type="InterPro" id="IPR031345">
    <property type="entry name" value="T9SS_Plug_N"/>
</dbReference>
<dbReference type="eggNOG" id="ENOG502Z7QJ">
    <property type="taxonomic scope" value="Bacteria"/>
</dbReference>
<feature type="domain" description="Type 9 secretion system plug protein N-terminal" evidence="1">
    <location>
        <begin position="32"/>
        <end position="149"/>
    </location>
</feature>
<evidence type="ECO:0000259" key="1">
    <source>
        <dbReference type="Pfam" id="PF17116"/>
    </source>
</evidence>
<reference evidence="2 3" key="1">
    <citation type="submission" date="2009-04" db="EMBL/GenBank/DDBJ databases">
        <authorList>
            <person name="Sebastian Y."/>
            <person name="Madupu R."/>
            <person name="Durkin A.S."/>
            <person name="Torralba M."/>
            <person name="Methe B."/>
            <person name="Sutton G.G."/>
            <person name="Strausberg R.L."/>
            <person name="Nelson K.E."/>
        </authorList>
    </citation>
    <scope>NUCLEOTIDE SEQUENCE [LARGE SCALE GENOMIC DNA]</scope>
    <source>
        <strain evidence="3">ATCC 35406 / BCRC 14492 / JCM 8526 / NCTC 13058 / HG 370</strain>
    </source>
</reference>
<dbReference type="STRING" id="553175.POREN0001_0316"/>
<dbReference type="EMBL" id="ACNN01000020">
    <property type="protein sequence ID" value="EEN82739.1"/>
    <property type="molecule type" value="Genomic_DNA"/>
</dbReference>
<evidence type="ECO:0000313" key="2">
    <source>
        <dbReference type="EMBL" id="EEN82739.1"/>
    </source>
</evidence>
<gene>
    <name evidence="2" type="ORF">POREN0001_0316</name>
</gene>
<comment type="caution">
    <text evidence="2">The sequence shown here is derived from an EMBL/GenBank/DDBJ whole genome shotgun (WGS) entry which is preliminary data.</text>
</comment>
<name>C3JAS8_POREA</name>
<protein>
    <recommendedName>
        <fullName evidence="1">Type 9 secretion system plug protein N-terminal domain-containing protein</fullName>
    </recommendedName>
</protein>
<dbReference type="Pfam" id="PF17116">
    <property type="entry name" value="T9SS_plug_1st"/>
    <property type="match status" value="1"/>
</dbReference>
<dbReference type="AlphaFoldDB" id="C3JAS8"/>
<sequence length="408" mass="46136">MVGGARAQSFFPSTMLDGRVNALQIKPIPERKEWIPFPYYTLGGKEGLLISFDLLDDEPHTLRYQLQHCDTEWNPSGLAKTEFQSGYSEGEFPPSIPSSLTKVSYRHYSLTLSQASSPHPILSGNYLLTVYDAMEPERPLVQAAFAVVEPLATLVGSVDKTWGIDPHKQHLEVSVGTEHLGGSTSDLDFTLVVAQNSRRDNVLWVCRPSFRGLDQLQYRRELLAFEAGNEYHAMEYLSPYIPSLGVERSAVEKEANRLILYTNYNRSQSDFHSTDQGAMGQYVIRSRNLDGDIATATDYYRVCFRLESEPLADGLQPILEGEAFDYLPYEERLLHYSDQEGAYTAELLLKGGYLSYLYLAAKEEGSRPYTAQAIEGNHYPTHNQYTLFVYYHPLGARYHKLVGVTQCH</sequence>
<accession>C3JAS8</accession>
<organism evidence="2 3">
    <name type="scientific">Porphyromonas endodontalis (strain ATCC 35406 / DSM 24491 / JCM 8526 / CCUG 16442 / BCRC 14492 / NCTC 13058 / HG 370)</name>
    <name type="common">Bacteroides endodontalis</name>
    <dbReference type="NCBI Taxonomy" id="553175"/>
    <lineage>
        <taxon>Bacteria</taxon>
        <taxon>Pseudomonadati</taxon>
        <taxon>Bacteroidota</taxon>
        <taxon>Bacteroidia</taxon>
        <taxon>Bacteroidales</taxon>
        <taxon>Porphyromonadaceae</taxon>
        <taxon>Porphyromonas</taxon>
    </lineage>
</organism>
<keyword evidence="3" id="KW-1185">Reference proteome</keyword>
<evidence type="ECO:0000313" key="3">
    <source>
        <dbReference type="Proteomes" id="UP000004295"/>
    </source>
</evidence>